<protein>
    <submittedName>
        <fullName evidence="3">Helix-turn-helix transcriptional regulator</fullName>
    </submittedName>
</protein>
<dbReference type="CDD" id="cd00093">
    <property type="entry name" value="HTH_XRE"/>
    <property type="match status" value="1"/>
</dbReference>
<dbReference type="RefSeq" id="WP_358134929.1">
    <property type="nucleotide sequence ID" value="NZ_JBFALK010000011.1"/>
</dbReference>
<reference evidence="3 4" key="1">
    <citation type="submission" date="2024-06" db="EMBL/GenBank/DDBJ databases">
        <title>The Natural Products Discovery Center: Release of the First 8490 Sequenced Strains for Exploring Actinobacteria Biosynthetic Diversity.</title>
        <authorList>
            <person name="Kalkreuter E."/>
            <person name="Kautsar S.A."/>
            <person name="Yang D."/>
            <person name="Bader C.D."/>
            <person name="Teijaro C.N."/>
            <person name="Fluegel L."/>
            <person name="Davis C.M."/>
            <person name="Simpson J.R."/>
            <person name="Lauterbach L."/>
            <person name="Steele A.D."/>
            <person name="Gui C."/>
            <person name="Meng S."/>
            <person name="Li G."/>
            <person name="Viehrig K."/>
            <person name="Ye F."/>
            <person name="Su P."/>
            <person name="Kiefer A.F."/>
            <person name="Nichols A."/>
            <person name="Cepeda A.J."/>
            <person name="Yan W."/>
            <person name="Fan B."/>
            <person name="Jiang Y."/>
            <person name="Adhikari A."/>
            <person name="Zheng C.-J."/>
            <person name="Schuster L."/>
            <person name="Cowan T.M."/>
            <person name="Smanski M.J."/>
            <person name="Chevrette M.G."/>
            <person name="De Carvalho L.P.S."/>
            <person name="Shen B."/>
        </authorList>
    </citation>
    <scope>NUCLEOTIDE SEQUENCE [LARGE SCALE GENOMIC DNA]</scope>
    <source>
        <strain evidence="3 4">NPDC050100</strain>
    </source>
</reference>
<dbReference type="Pfam" id="PF01381">
    <property type="entry name" value="HTH_3"/>
    <property type="match status" value="1"/>
</dbReference>
<sequence length="447" mass="49215">MSQSRLCPVCRKTLLSRYSQEAMCGACLRGAPAPAWDLDALTRALAARDLAAFATTVRKSMKMSQLEFANLVGWAQSTVARVERGERDTLYDVRELVRFADAVGLPRTALLPLFTEETDDMDLTRRELAGLVASGVMAGLAWSIPARVGAEQIGLLRESIDRLYGQDQQVGGSALIRTALFQLSRVRALLDDAEFSESIGRQLLSVAGELCVCAGWLAYDSDDQRLARQLYGEAHLYAAHADDPVLLVHVASNSALQAVRLAREEPGRAREALRFVAAAEASARRWATPRVHALLALREAYAHSMLKDELAYRSAITRAWRELERGTHEDDPPWVGFVDAAELTGNEGMAAVNLGQAGRAVQRFAEVVAEPWLGHRNRTYYRARLAMAHLSGGDEAEAFTQGTQALSTRIRSRRILRELTPLRGLAERSRDQHAEQFRASYDTAGAA</sequence>
<dbReference type="Gene3D" id="1.10.260.40">
    <property type="entry name" value="lambda repressor-like DNA-binding domains"/>
    <property type="match status" value="1"/>
</dbReference>
<feature type="region of interest" description="Disordered" evidence="1">
    <location>
        <begin position="427"/>
        <end position="447"/>
    </location>
</feature>
<dbReference type="EMBL" id="JBFALK010000011">
    <property type="protein sequence ID" value="MEV0971021.1"/>
    <property type="molecule type" value="Genomic_DNA"/>
</dbReference>
<evidence type="ECO:0000313" key="4">
    <source>
        <dbReference type="Proteomes" id="UP001551675"/>
    </source>
</evidence>
<organism evidence="3 4">
    <name type="scientific">Microtetraspora glauca</name>
    <dbReference type="NCBI Taxonomy" id="1996"/>
    <lineage>
        <taxon>Bacteria</taxon>
        <taxon>Bacillati</taxon>
        <taxon>Actinomycetota</taxon>
        <taxon>Actinomycetes</taxon>
        <taxon>Streptosporangiales</taxon>
        <taxon>Streptosporangiaceae</taxon>
        <taxon>Microtetraspora</taxon>
    </lineage>
</organism>
<keyword evidence="4" id="KW-1185">Reference proteome</keyword>
<comment type="caution">
    <text evidence="3">The sequence shown here is derived from an EMBL/GenBank/DDBJ whole genome shotgun (WGS) entry which is preliminary data.</text>
</comment>
<dbReference type="Proteomes" id="UP001551675">
    <property type="component" value="Unassembled WGS sequence"/>
</dbReference>
<dbReference type="InterPro" id="IPR010982">
    <property type="entry name" value="Lambda_DNA-bd_dom_sf"/>
</dbReference>
<gene>
    <name evidence="3" type="ORF">AB0I59_20520</name>
</gene>
<dbReference type="PROSITE" id="PS50943">
    <property type="entry name" value="HTH_CROC1"/>
    <property type="match status" value="1"/>
</dbReference>
<evidence type="ECO:0000256" key="1">
    <source>
        <dbReference type="SAM" id="MobiDB-lite"/>
    </source>
</evidence>
<evidence type="ECO:0000259" key="2">
    <source>
        <dbReference type="PROSITE" id="PS50943"/>
    </source>
</evidence>
<evidence type="ECO:0000313" key="3">
    <source>
        <dbReference type="EMBL" id="MEV0971021.1"/>
    </source>
</evidence>
<name>A0ABV3GHG3_MICGL</name>
<feature type="compositionally biased region" description="Basic and acidic residues" evidence="1">
    <location>
        <begin position="427"/>
        <end position="436"/>
    </location>
</feature>
<accession>A0ABV3GHG3</accession>
<dbReference type="InterPro" id="IPR001387">
    <property type="entry name" value="Cro/C1-type_HTH"/>
</dbReference>
<dbReference type="SMART" id="SM00530">
    <property type="entry name" value="HTH_XRE"/>
    <property type="match status" value="1"/>
</dbReference>
<proteinExistence type="predicted"/>
<feature type="domain" description="HTH cro/C1-type" evidence="2">
    <location>
        <begin position="58"/>
        <end position="110"/>
    </location>
</feature>
<dbReference type="SUPFAM" id="SSF47413">
    <property type="entry name" value="lambda repressor-like DNA-binding domains"/>
    <property type="match status" value="1"/>
</dbReference>